<comment type="similarity">
    <text evidence="3">Belongs to the cytochrome P450 family.</text>
</comment>
<name>A0A165N8Z6_EXIGL</name>
<evidence type="ECO:0000313" key="11">
    <source>
        <dbReference type="Proteomes" id="UP000077266"/>
    </source>
</evidence>
<dbReference type="PRINTS" id="PR00385">
    <property type="entry name" value="P450"/>
</dbReference>
<keyword evidence="8" id="KW-0503">Monooxygenase</keyword>
<keyword evidence="5 9" id="KW-0479">Metal-binding</keyword>
<keyword evidence="6" id="KW-0560">Oxidoreductase</keyword>
<proteinExistence type="inferred from homology"/>
<dbReference type="Gene3D" id="1.10.630.10">
    <property type="entry name" value="Cytochrome P450"/>
    <property type="match status" value="1"/>
</dbReference>
<reference evidence="10 11" key="1">
    <citation type="journal article" date="2016" name="Mol. Biol. Evol.">
        <title>Comparative Genomics of Early-Diverging Mushroom-Forming Fungi Provides Insights into the Origins of Lignocellulose Decay Capabilities.</title>
        <authorList>
            <person name="Nagy L.G."/>
            <person name="Riley R."/>
            <person name="Tritt A."/>
            <person name="Adam C."/>
            <person name="Daum C."/>
            <person name="Floudas D."/>
            <person name="Sun H."/>
            <person name="Yadav J.S."/>
            <person name="Pangilinan J."/>
            <person name="Larsson K.H."/>
            <person name="Matsuura K."/>
            <person name="Barry K."/>
            <person name="Labutti K."/>
            <person name="Kuo R."/>
            <person name="Ohm R.A."/>
            <person name="Bhattacharya S.S."/>
            <person name="Shirouzu T."/>
            <person name="Yoshinaga Y."/>
            <person name="Martin F.M."/>
            <person name="Grigoriev I.V."/>
            <person name="Hibbett D.S."/>
        </authorList>
    </citation>
    <scope>NUCLEOTIDE SEQUENCE [LARGE SCALE GENOMIC DNA]</scope>
    <source>
        <strain evidence="10 11">HHB12029</strain>
    </source>
</reference>
<gene>
    <name evidence="10" type="ORF">EXIGLDRAFT_721915</name>
</gene>
<dbReference type="SUPFAM" id="SSF48264">
    <property type="entry name" value="Cytochrome P450"/>
    <property type="match status" value="1"/>
</dbReference>
<dbReference type="GO" id="GO:0020037">
    <property type="term" value="F:heme binding"/>
    <property type="evidence" value="ECO:0007669"/>
    <property type="project" value="InterPro"/>
</dbReference>
<keyword evidence="11" id="KW-1185">Reference proteome</keyword>
<evidence type="ECO:0000256" key="5">
    <source>
        <dbReference type="ARBA" id="ARBA00022723"/>
    </source>
</evidence>
<dbReference type="GO" id="GO:0005506">
    <property type="term" value="F:iron ion binding"/>
    <property type="evidence" value="ECO:0007669"/>
    <property type="project" value="InterPro"/>
</dbReference>
<dbReference type="Pfam" id="PF00067">
    <property type="entry name" value="p450"/>
    <property type="match status" value="1"/>
</dbReference>
<evidence type="ECO:0000256" key="9">
    <source>
        <dbReference type="PIRSR" id="PIRSR602403-1"/>
    </source>
</evidence>
<protein>
    <submittedName>
        <fullName evidence="10">Cytochrome P450</fullName>
    </submittedName>
</protein>
<dbReference type="CDD" id="cd11069">
    <property type="entry name" value="CYP_FUM15-like"/>
    <property type="match status" value="1"/>
</dbReference>
<dbReference type="InterPro" id="IPR002403">
    <property type="entry name" value="Cyt_P450_E_grp-IV"/>
</dbReference>
<dbReference type="InterPro" id="IPR001128">
    <property type="entry name" value="Cyt_P450"/>
</dbReference>
<comment type="cofactor">
    <cofactor evidence="1 9">
        <name>heme</name>
        <dbReference type="ChEBI" id="CHEBI:30413"/>
    </cofactor>
</comment>
<feature type="binding site" description="axial binding residue" evidence="9">
    <location>
        <position position="469"/>
    </location>
    <ligand>
        <name>heme</name>
        <dbReference type="ChEBI" id="CHEBI:30413"/>
    </ligand>
    <ligandPart>
        <name>Fe</name>
        <dbReference type="ChEBI" id="CHEBI:18248"/>
    </ligandPart>
</feature>
<dbReference type="EMBL" id="KV425901">
    <property type="protein sequence ID" value="KZW00394.1"/>
    <property type="molecule type" value="Genomic_DNA"/>
</dbReference>
<comment type="pathway">
    <text evidence="2">Secondary metabolite biosynthesis.</text>
</comment>
<dbReference type="GO" id="GO:0016705">
    <property type="term" value="F:oxidoreductase activity, acting on paired donors, with incorporation or reduction of molecular oxygen"/>
    <property type="evidence" value="ECO:0007669"/>
    <property type="project" value="InterPro"/>
</dbReference>
<sequence length="529" mass="59551">MASSVRSFGLALGALAVCYAASKISQLLWHKFTTPLRELRGPKNPSVVWGNFKEVKHEDDSVVYERWIKEYGKTFRFHEFLGRYRLFTVDTRAIGHVLNNTQIWIKPDMFRRGPAAAFGEGILFTEGEQHRRQRKIMGPAFATPQLSALNSIFLEKSAELRDVWNSKVAEGHGSAQVDTVTWMAKTTMDIIGLAGFGYHFNSLKEESTPLAEALAKLFPSTQGFRVLPFLANFIPALRWIPNERERITTEARGVMNQIGLELIRESRRAIQAGDSSTGRDLLALLMRANMDKDVPPHLRLSDEELLGQIPTFLVAGHETTATSASWCCYALSLNPDVQTKLREELRGVHTEEPSMDQLNTLPYLDAVVRETMRLYAVVSWTLREAVVDDVIPLDTPILDCNGRTIQEVRVKKGDTVLIPILPLNRADEIWGYDSHQFRPERWFAMAEKSSSIPGVYSGLATFISGPHSCIGWRFAVLELKAILFHLVRAFKVDLAVPAEQIGSRSFLVMRPLSKSNNKYELPINITPVA</sequence>
<dbReference type="PANTHER" id="PTHR24305">
    <property type="entry name" value="CYTOCHROME P450"/>
    <property type="match status" value="1"/>
</dbReference>
<evidence type="ECO:0000256" key="4">
    <source>
        <dbReference type="ARBA" id="ARBA00022617"/>
    </source>
</evidence>
<dbReference type="AlphaFoldDB" id="A0A165N8Z6"/>
<dbReference type="STRING" id="1314781.A0A165N8Z6"/>
<evidence type="ECO:0000256" key="2">
    <source>
        <dbReference type="ARBA" id="ARBA00005179"/>
    </source>
</evidence>
<keyword evidence="7 9" id="KW-0408">Iron</keyword>
<dbReference type="PANTHER" id="PTHR24305:SF166">
    <property type="entry name" value="CYTOCHROME P450 12A4, MITOCHONDRIAL-RELATED"/>
    <property type="match status" value="1"/>
</dbReference>
<dbReference type="InParanoid" id="A0A165N8Z6"/>
<dbReference type="Proteomes" id="UP000077266">
    <property type="component" value="Unassembled WGS sequence"/>
</dbReference>
<evidence type="ECO:0000256" key="1">
    <source>
        <dbReference type="ARBA" id="ARBA00001971"/>
    </source>
</evidence>
<evidence type="ECO:0000256" key="7">
    <source>
        <dbReference type="ARBA" id="ARBA00023004"/>
    </source>
</evidence>
<dbReference type="InterPro" id="IPR050121">
    <property type="entry name" value="Cytochrome_P450_monoxygenase"/>
</dbReference>
<evidence type="ECO:0000256" key="8">
    <source>
        <dbReference type="ARBA" id="ARBA00023033"/>
    </source>
</evidence>
<dbReference type="GO" id="GO:0004497">
    <property type="term" value="F:monooxygenase activity"/>
    <property type="evidence" value="ECO:0007669"/>
    <property type="project" value="UniProtKB-KW"/>
</dbReference>
<keyword evidence="4 9" id="KW-0349">Heme</keyword>
<dbReference type="InterPro" id="IPR036396">
    <property type="entry name" value="Cyt_P450_sf"/>
</dbReference>
<evidence type="ECO:0000256" key="3">
    <source>
        <dbReference type="ARBA" id="ARBA00010617"/>
    </source>
</evidence>
<evidence type="ECO:0000313" key="10">
    <source>
        <dbReference type="EMBL" id="KZW00394.1"/>
    </source>
</evidence>
<dbReference type="OrthoDB" id="1470350at2759"/>
<organism evidence="10 11">
    <name type="scientific">Exidia glandulosa HHB12029</name>
    <dbReference type="NCBI Taxonomy" id="1314781"/>
    <lineage>
        <taxon>Eukaryota</taxon>
        <taxon>Fungi</taxon>
        <taxon>Dikarya</taxon>
        <taxon>Basidiomycota</taxon>
        <taxon>Agaricomycotina</taxon>
        <taxon>Agaricomycetes</taxon>
        <taxon>Auriculariales</taxon>
        <taxon>Exidiaceae</taxon>
        <taxon>Exidia</taxon>
    </lineage>
</organism>
<evidence type="ECO:0000256" key="6">
    <source>
        <dbReference type="ARBA" id="ARBA00023002"/>
    </source>
</evidence>
<accession>A0A165N8Z6</accession>
<dbReference type="PRINTS" id="PR00465">
    <property type="entry name" value="EP450IV"/>
</dbReference>